<gene>
    <name evidence="3" type="ORF">D1Z90_19260</name>
</gene>
<dbReference type="AlphaFoldDB" id="A0A418Y9S3"/>
<name>A0A418Y9S3_9GAMM</name>
<keyword evidence="2" id="KW-0732">Signal</keyword>
<evidence type="ECO:0000313" key="3">
    <source>
        <dbReference type="EMBL" id="RJG38167.1"/>
    </source>
</evidence>
<accession>A0A418Y9S3</accession>
<evidence type="ECO:0000256" key="1">
    <source>
        <dbReference type="SAM" id="MobiDB-lite"/>
    </source>
</evidence>
<dbReference type="PROSITE" id="PS51257">
    <property type="entry name" value="PROKAR_LIPOPROTEIN"/>
    <property type="match status" value="1"/>
</dbReference>
<dbReference type="Pfam" id="PF08811">
    <property type="entry name" value="DUF1800"/>
    <property type="match status" value="1"/>
</dbReference>
<dbReference type="InterPro" id="IPR014917">
    <property type="entry name" value="DUF1800"/>
</dbReference>
<dbReference type="PANTHER" id="PTHR43737:SF1">
    <property type="entry name" value="DUF1501 DOMAIN-CONTAINING PROTEIN"/>
    <property type="match status" value="1"/>
</dbReference>
<dbReference type="RefSeq" id="WP_119912428.1">
    <property type="nucleotide sequence ID" value="NZ_QZCH01000043.1"/>
</dbReference>
<dbReference type="EMBL" id="QZCH01000043">
    <property type="protein sequence ID" value="RJG38167.1"/>
    <property type="molecule type" value="Genomic_DNA"/>
</dbReference>
<feature type="region of interest" description="Disordered" evidence="1">
    <location>
        <begin position="25"/>
        <end position="49"/>
    </location>
</feature>
<comment type="caution">
    <text evidence="3">The sequence shown here is derived from an EMBL/GenBank/DDBJ whole genome shotgun (WGS) entry which is preliminary data.</text>
</comment>
<protein>
    <submittedName>
        <fullName evidence="3">DUF1800 domain-containing protein</fullName>
    </submittedName>
</protein>
<dbReference type="OrthoDB" id="9772295at2"/>
<reference evidence="3 4" key="2">
    <citation type="submission" date="2019-01" db="EMBL/GenBank/DDBJ databases">
        <title>Motilimonas pumilus sp. nov., isolated from the gut of sea cucumber (Apostichopus japonicus).</title>
        <authorList>
            <person name="Wang F.-Q."/>
            <person name="Ren L.-H."/>
            <person name="Lin Y.-W."/>
            <person name="Sun G.-H."/>
            <person name="Du Z.-J."/>
            <person name="Zhao J.-X."/>
            <person name="Liu X.-J."/>
            <person name="Liu L.-J."/>
        </authorList>
    </citation>
    <scope>NUCLEOTIDE SEQUENCE [LARGE SCALE GENOMIC DNA]</scope>
    <source>
        <strain evidence="3 4">PLHSC7-2</strain>
    </source>
</reference>
<sequence length="565" mass="63244">MDRLIKRPRLSLALVVVTSLLSACGGSDSASNDTQQPLPVPPAVIPTPPPEDTPLYPKMTGAQASRLLHQATMGPTGKEIEVAAQTSANAWLTHQFTLPPTLHSPALRISPGKEQANYSNRIDAWWQVSLHAPDQLRQRVAFALSQIFVVSDTGNNLRGKPEAMVTYYDTLLRHSFGNYRELLEAATLSPAMGTYLSHLGNEKANVELNIRPDENYAREVMQLFTIGLEQLHLDGTAKTDDEGRTIATYDQVAIEGFARVFTGWTFAEAENWKWPTKHYLAPMQAWPEYHSELEKILLNSERIAAGTGPEQSLKIALDNLFNHPNVGPFIGKQLIQRLTTSNPSPAYVERVASVFNDNGQGVRGDLKATVYAILMDQEARDLTYAPSHFGKLKEPLLQTVQFWRELSAYSQSGFFYTWDLASSHGQAPLGSPSVFNFYRPDYQPQTLADTELVAPEAQIANSVTSIGLMNYHYASLLWRIDSLKEGDTGNQILIDLSQHQQHLAQHGPQGLIDYYNRLFFSDQMSLSMMQELLAVFEWAENKQPEYQIAYCLFLIAIAPEYVTQR</sequence>
<organism evidence="3 4">
    <name type="scientific">Motilimonas pumila</name>
    <dbReference type="NCBI Taxonomy" id="2303987"/>
    <lineage>
        <taxon>Bacteria</taxon>
        <taxon>Pseudomonadati</taxon>
        <taxon>Pseudomonadota</taxon>
        <taxon>Gammaproteobacteria</taxon>
        <taxon>Alteromonadales</taxon>
        <taxon>Alteromonadales genera incertae sedis</taxon>
        <taxon>Motilimonas</taxon>
    </lineage>
</organism>
<evidence type="ECO:0000313" key="4">
    <source>
        <dbReference type="Proteomes" id="UP000283255"/>
    </source>
</evidence>
<evidence type="ECO:0000256" key="2">
    <source>
        <dbReference type="SAM" id="SignalP"/>
    </source>
</evidence>
<feature type="chain" id="PRO_5019203414" evidence="2">
    <location>
        <begin position="24"/>
        <end position="565"/>
    </location>
</feature>
<feature type="compositionally biased region" description="Pro residues" evidence="1">
    <location>
        <begin position="38"/>
        <end position="49"/>
    </location>
</feature>
<feature type="signal peptide" evidence="2">
    <location>
        <begin position="1"/>
        <end position="23"/>
    </location>
</feature>
<keyword evidence="4" id="KW-1185">Reference proteome</keyword>
<dbReference type="PANTHER" id="PTHR43737">
    <property type="entry name" value="BLL7424 PROTEIN"/>
    <property type="match status" value="1"/>
</dbReference>
<proteinExistence type="predicted"/>
<dbReference type="Proteomes" id="UP000283255">
    <property type="component" value="Unassembled WGS sequence"/>
</dbReference>
<reference evidence="3 4" key="1">
    <citation type="submission" date="2018-09" db="EMBL/GenBank/DDBJ databases">
        <authorList>
            <person name="Wang F."/>
        </authorList>
    </citation>
    <scope>NUCLEOTIDE SEQUENCE [LARGE SCALE GENOMIC DNA]</scope>
    <source>
        <strain evidence="3 4">PLHSC7-2</strain>
    </source>
</reference>